<dbReference type="RefSeq" id="WP_012121623.1">
    <property type="nucleotide sequence ID" value="NC_009767.1"/>
</dbReference>
<dbReference type="AlphaFoldDB" id="A7NNQ5"/>
<dbReference type="InterPro" id="IPR000671">
    <property type="entry name" value="Peptidase_A31"/>
</dbReference>
<dbReference type="NCBIfam" id="TIGR00072">
    <property type="entry name" value="hydrog_prot"/>
    <property type="match status" value="1"/>
</dbReference>
<keyword evidence="6" id="KW-0378">Hydrolase</keyword>
<accession>A7NNQ5</accession>
<evidence type="ECO:0000256" key="1">
    <source>
        <dbReference type="ARBA" id="ARBA00006814"/>
    </source>
</evidence>
<proteinExistence type="inferred from homology"/>
<feature type="binding site" evidence="7">
    <location>
        <position position="93"/>
    </location>
    <ligand>
        <name>Ni(2+)</name>
        <dbReference type="ChEBI" id="CHEBI:49786"/>
    </ligand>
</feature>
<comment type="similarity">
    <text evidence="1">Belongs to the peptidase A31 family.</text>
</comment>
<dbReference type="STRING" id="383372.Rcas_3145"/>
<dbReference type="CDD" id="cd06062">
    <property type="entry name" value="H2MP_MemB-H2up"/>
    <property type="match status" value="1"/>
</dbReference>
<dbReference type="PRINTS" id="PR00446">
    <property type="entry name" value="HYDRGNUPTAKE"/>
</dbReference>
<feature type="binding site" evidence="7">
    <location>
        <position position="63"/>
    </location>
    <ligand>
        <name>Ni(2+)</name>
        <dbReference type="ChEBI" id="CHEBI:49786"/>
    </ligand>
</feature>
<evidence type="ECO:0000256" key="2">
    <source>
        <dbReference type="ARBA" id="ARBA00022596"/>
    </source>
</evidence>
<dbReference type="GO" id="GO:0016485">
    <property type="term" value="P:protein processing"/>
    <property type="evidence" value="ECO:0007669"/>
    <property type="project" value="InterPro"/>
</dbReference>
<gene>
    <name evidence="8" type="ordered locus">Rcas_3145</name>
</gene>
<keyword evidence="4 7" id="KW-0479">Metal-binding</keyword>
<dbReference type="SUPFAM" id="SSF53163">
    <property type="entry name" value="HybD-like"/>
    <property type="match status" value="1"/>
</dbReference>
<dbReference type="PANTHER" id="PTHR30302">
    <property type="entry name" value="HYDROGENASE 1 MATURATION PROTEASE"/>
    <property type="match status" value="1"/>
</dbReference>
<keyword evidence="9" id="KW-1185">Reference proteome</keyword>
<dbReference type="Gene3D" id="3.40.50.1450">
    <property type="entry name" value="HybD-like"/>
    <property type="match status" value="1"/>
</dbReference>
<dbReference type="PANTHER" id="PTHR30302:SF1">
    <property type="entry name" value="HYDROGENASE 2 MATURATION PROTEASE"/>
    <property type="match status" value="1"/>
</dbReference>
<dbReference type="eggNOG" id="COG0680">
    <property type="taxonomic scope" value="Bacteria"/>
</dbReference>
<dbReference type="GO" id="GO:0046872">
    <property type="term" value="F:metal ion binding"/>
    <property type="evidence" value="ECO:0007669"/>
    <property type="project" value="UniProtKB-KW"/>
</dbReference>
<keyword evidence="2 7" id="KW-0533">Nickel</keyword>
<dbReference type="EMBL" id="CP000804">
    <property type="protein sequence ID" value="ABU59199.1"/>
    <property type="molecule type" value="Genomic_DNA"/>
</dbReference>
<evidence type="ECO:0000256" key="6">
    <source>
        <dbReference type="ARBA" id="ARBA00022801"/>
    </source>
</evidence>
<keyword evidence="5" id="KW-0064">Aspartyl protease</keyword>
<dbReference type="InterPro" id="IPR004419">
    <property type="entry name" value="Pept_A31_hyd_express"/>
</dbReference>
<sequence>MPAILVLGLGNIIMRDEGLGVRACERLTQRYRVPDSVTVLDGGTLGLDLLPYLEGIADLLILDAINAGHPPGAIVRLENEQIPQILALKMSMHQVGLQELLAVMALRGHTPSRIVLLGMEPLLIEPGLDLSDPVLANLDRLVEAVAAELQSWGVPVSPA</sequence>
<dbReference type="GO" id="GO:0004190">
    <property type="term" value="F:aspartic-type endopeptidase activity"/>
    <property type="evidence" value="ECO:0007669"/>
    <property type="project" value="UniProtKB-KW"/>
</dbReference>
<dbReference type="KEGG" id="rca:Rcas_3145"/>
<feature type="binding site" evidence="7">
    <location>
        <position position="17"/>
    </location>
    <ligand>
        <name>Ni(2+)</name>
        <dbReference type="ChEBI" id="CHEBI:49786"/>
    </ligand>
</feature>
<dbReference type="HOGENOM" id="CLU_099037_0_0_0"/>
<reference evidence="8 9" key="1">
    <citation type="submission" date="2007-08" db="EMBL/GenBank/DDBJ databases">
        <title>Complete sequence of Roseiflexus castenholzii DSM 13941.</title>
        <authorList>
            <consortium name="US DOE Joint Genome Institute"/>
            <person name="Copeland A."/>
            <person name="Lucas S."/>
            <person name="Lapidus A."/>
            <person name="Barry K."/>
            <person name="Glavina del Rio T."/>
            <person name="Dalin E."/>
            <person name="Tice H."/>
            <person name="Pitluck S."/>
            <person name="Thompson L.S."/>
            <person name="Brettin T."/>
            <person name="Bruce D."/>
            <person name="Detter J.C."/>
            <person name="Han C."/>
            <person name="Tapia R."/>
            <person name="Schmutz J."/>
            <person name="Larimer F."/>
            <person name="Land M."/>
            <person name="Hauser L."/>
            <person name="Kyrpides N."/>
            <person name="Mikhailova N."/>
            <person name="Bryant D.A."/>
            <person name="Hanada S."/>
            <person name="Tsukatani Y."/>
            <person name="Richardson P."/>
        </authorList>
    </citation>
    <scope>NUCLEOTIDE SEQUENCE [LARGE SCALE GENOMIC DNA]</scope>
    <source>
        <strain evidence="9">DSM 13941 / HLO8</strain>
    </source>
</reference>
<evidence type="ECO:0000256" key="3">
    <source>
        <dbReference type="ARBA" id="ARBA00022670"/>
    </source>
</evidence>
<dbReference type="GO" id="GO:0008047">
    <property type="term" value="F:enzyme activator activity"/>
    <property type="evidence" value="ECO:0007669"/>
    <property type="project" value="InterPro"/>
</dbReference>
<evidence type="ECO:0000256" key="5">
    <source>
        <dbReference type="ARBA" id="ARBA00022750"/>
    </source>
</evidence>
<keyword evidence="3" id="KW-0645">Protease</keyword>
<evidence type="ECO:0000313" key="8">
    <source>
        <dbReference type="EMBL" id="ABU59199.1"/>
    </source>
</evidence>
<evidence type="ECO:0000313" key="9">
    <source>
        <dbReference type="Proteomes" id="UP000000263"/>
    </source>
</evidence>
<dbReference type="Proteomes" id="UP000000263">
    <property type="component" value="Chromosome"/>
</dbReference>
<dbReference type="NCBIfam" id="TIGR00140">
    <property type="entry name" value="hupD"/>
    <property type="match status" value="1"/>
</dbReference>
<evidence type="ECO:0000256" key="7">
    <source>
        <dbReference type="PIRSR" id="PIRSR604419-1"/>
    </source>
</evidence>
<dbReference type="FunFam" id="3.40.50.1450:FF:000002">
    <property type="entry name" value="Hydrogenase 1 maturation protease"/>
    <property type="match status" value="1"/>
</dbReference>
<dbReference type="InterPro" id="IPR023430">
    <property type="entry name" value="Pept_HybD-like_dom_sf"/>
</dbReference>
<organism evidence="8 9">
    <name type="scientific">Roseiflexus castenholzii (strain DSM 13941 / HLO8)</name>
    <dbReference type="NCBI Taxonomy" id="383372"/>
    <lineage>
        <taxon>Bacteria</taxon>
        <taxon>Bacillati</taxon>
        <taxon>Chloroflexota</taxon>
        <taxon>Chloroflexia</taxon>
        <taxon>Chloroflexales</taxon>
        <taxon>Roseiflexineae</taxon>
        <taxon>Roseiflexaceae</taxon>
        <taxon>Roseiflexus</taxon>
    </lineage>
</organism>
<dbReference type="Pfam" id="PF01750">
    <property type="entry name" value="HycI"/>
    <property type="match status" value="1"/>
</dbReference>
<evidence type="ECO:0000256" key="4">
    <source>
        <dbReference type="ARBA" id="ARBA00022723"/>
    </source>
</evidence>
<name>A7NNQ5_ROSCS</name>
<protein>
    <submittedName>
        <fullName evidence="8">Hydrogenase expression/formation protein</fullName>
    </submittedName>
</protein>
<dbReference type="OrthoDB" id="9794619at2"/>